<accession>G4Q703</accession>
<dbReference type="InParanoid" id="G4Q703"/>
<name>G4Q703_ACIIR</name>
<gene>
    <name evidence="1" type="ordered locus">Acin_2292</name>
</gene>
<evidence type="ECO:0000313" key="2">
    <source>
        <dbReference type="Proteomes" id="UP000007093"/>
    </source>
</evidence>
<dbReference type="Proteomes" id="UP000007093">
    <property type="component" value="Chromosome"/>
</dbReference>
<dbReference type="HOGENOM" id="CLU_3245835_0_0_9"/>
<sequence length="42" mass="4622">MQRKSGNKKATLKAAGKEAPSFILKEGALLQQKIHVTEATWI</sequence>
<proteinExistence type="predicted"/>
<evidence type="ECO:0000313" key="1">
    <source>
        <dbReference type="EMBL" id="AEQ23485.1"/>
    </source>
</evidence>
<dbReference type="AlphaFoldDB" id="G4Q703"/>
<dbReference type="PATRIC" id="fig|568816.4.peg.2221"/>
<protein>
    <submittedName>
        <fullName evidence="1">Uncharacterized protein</fullName>
    </submittedName>
</protein>
<dbReference type="EMBL" id="CP003058">
    <property type="protein sequence ID" value="AEQ23485.1"/>
    <property type="molecule type" value="Genomic_DNA"/>
</dbReference>
<dbReference type="KEGG" id="ain:Acin_2292"/>
<reference evidence="1 2" key="1">
    <citation type="journal article" date="2011" name="J. Bacteriol.">
        <title>Complete genome sequence of Acidaminococcus intestini RYC-MR95, a Gram-negative bacterium from the phylum Firmicutes.</title>
        <authorList>
            <person name="D'Auria G."/>
            <person name="Galan J.C."/>
            <person name="Rodriguez-Alcayna M."/>
            <person name="Moya A."/>
            <person name="Baquero F."/>
            <person name="Latorre A."/>
        </authorList>
    </citation>
    <scope>NUCLEOTIDE SEQUENCE [LARGE SCALE GENOMIC DNA]</scope>
    <source>
        <strain evidence="1 2">RyC-MR95</strain>
    </source>
</reference>
<organism evidence="1 2">
    <name type="scientific">Acidaminococcus intestini (strain RyC-MR95)</name>
    <dbReference type="NCBI Taxonomy" id="568816"/>
    <lineage>
        <taxon>Bacteria</taxon>
        <taxon>Bacillati</taxon>
        <taxon>Bacillota</taxon>
        <taxon>Negativicutes</taxon>
        <taxon>Acidaminococcales</taxon>
        <taxon>Acidaminococcaceae</taxon>
        <taxon>Acidaminococcus</taxon>
    </lineage>
</organism>
<keyword evidence="2" id="KW-1185">Reference proteome</keyword>